<evidence type="ECO:0000256" key="1">
    <source>
        <dbReference type="SAM" id="MobiDB-lite"/>
    </source>
</evidence>
<feature type="compositionally biased region" description="Gly residues" evidence="1">
    <location>
        <begin position="225"/>
        <end position="238"/>
    </location>
</feature>
<dbReference type="AlphaFoldDB" id="A0A1B4FM52"/>
<sequence length="245" mass="24101">MKLATFARPLALMTVLVPIALGLSACGGGGGGGATKPTSFNGTAALGAPFPNAVVTFTCRTGAASTTTDANGNYSLTALVQTPCVVTATDGTRTLHSLAPGAGLINITPLTELLVQYVSGQLKTSEPALFANFSGNANALALISDPVQINTAESAIVDLINRIFNITLGIRNFLSISFVAGSGAGADADLDALATTGAINPTTRLPSDQATAAAWSAGESNPYNPGGGATGATGGTGGSSPSTGN</sequence>
<dbReference type="PROSITE" id="PS51257">
    <property type="entry name" value="PROKAR_LIPOPROTEIN"/>
    <property type="match status" value="1"/>
</dbReference>
<feature type="compositionally biased region" description="Polar residues" evidence="1">
    <location>
        <begin position="199"/>
        <end position="210"/>
    </location>
</feature>
<feature type="chain" id="PRO_5015357790" description="Lipoprotein" evidence="2">
    <location>
        <begin position="26"/>
        <end position="245"/>
    </location>
</feature>
<evidence type="ECO:0000256" key="2">
    <source>
        <dbReference type="SAM" id="SignalP"/>
    </source>
</evidence>
<organism evidence="3 4">
    <name type="scientific">Burkholderia mayonis</name>
    <dbReference type="NCBI Taxonomy" id="1385591"/>
    <lineage>
        <taxon>Bacteria</taxon>
        <taxon>Pseudomonadati</taxon>
        <taxon>Pseudomonadota</taxon>
        <taxon>Betaproteobacteria</taxon>
        <taxon>Burkholderiales</taxon>
        <taxon>Burkholderiaceae</taxon>
        <taxon>Burkholderia</taxon>
        <taxon>pseudomallei group</taxon>
    </lineage>
</organism>
<reference evidence="3 4" key="1">
    <citation type="submission" date="2015-12" db="EMBL/GenBank/DDBJ databases">
        <title>Diversity of Burkholderia near neighbor genomes.</title>
        <authorList>
            <person name="Sahl J."/>
            <person name="Wagner D."/>
            <person name="Keim P."/>
        </authorList>
    </citation>
    <scope>NUCLEOTIDE SEQUENCE [LARGE SCALE GENOMIC DNA]</scope>
    <source>
        <strain evidence="3 4">BDU6</strain>
    </source>
</reference>
<proteinExistence type="predicted"/>
<feature type="region of interest" description="Disordered" evidence="1">
    <location>
        <begin position="199"/>
        <end position="245"/>
    </location>
</feature>
<keyword evidence="4" id="KW-1185">Reference proteome</keyword>
<keyword evidence="2" id="KW-0732">Signal</keyword>
<dbReference type="KEGG" id="buu:WS70_23540"/>
<dbReference type="RefSeq" id="WP_059473015.1">
    <property type="nucleotide sequence ID" value="NZ_CP013387.1"/>
</dbReference>
<evidence type="ECO:0008006" key="5">
    <source>
        <dbReference type="Google" id="ProtNLM"/>
    </source>
</evidence>
<dbReference type="EMBL" id="CP013387">
    <property type="protein sequence ID" value="AOJ04743.1"/>
    <property type="molecule type" value="Genomic_DNA"/>
</dbReference>
<feature type="signal peptide" evidence="2">
    <location>
        <begin position="1"/>
        <end position="25"/>
    </location>
</feature>
<evidence type="ECO:0000313" key="4">
    <source>
        <dbReference type="Proteomes" id="UP000062519"/>
    </source>
</evidence>
<dbReference type="Proteomes" id="UP000062519">
    <property type="component" value="Chromosome 2"/>
</dbReference>
<name>A0A1B4FM52_9BURK</name>
<dbReference type="InterPro" id="IPR008969">
    <property type="entry name" value="CarboxyPept-like_regulatory"/>
</dbReference>
<accession>A0A1B4FM52</accession>
<dbReference type="SUPFAM" id="SSF49464">
    <property type="entry name" value="Carboxypeptidase regulatory domain-like"/>
    <property type="match status" value="1"/>
</dbReference>
<evidence type="ECO:0000313" key="3">
    <source>
        <dbReference type="EMBL" id="AOJ04743.1"/>
    </source>
</evidence>
<gene>
    <name evidence="3" type="ORF">WS70_23540</name>
</gene>
<protein>
    <recommendedName>
        <fullName evidence="5">Lipoprotein</fullName>
    </recommendedName>
</protein>